<keyword evidence="2" id="KW-1185">Reference proteome</keyword>
<protein>
    <submittedName>
        <fullName evidence="1">Uncharacterized protein</fullName>
    </submittedName>
</protein>
<dbReference type="Gramene" id="Psat05G0655300-T1">
    <property type="protein sequence ID" value="KAI5411522.1"/>
    <property type="gene ID" value="KIW84_056553"/>
</dbReference>
<evidence type="ECO:0000313" key="1">
    <source>
        <dbReference type="EMBL" id="KAI5411522.1"/>
    </source>
</evidence>
<sequence>MRHQKTRSSIIGHVVHLVNQYYKAMARDYYALDFLSLDLNVSSIVPALRNFSMMHLIIFFTAELDSGGVLAAEFWFPIDCSS</sequence>
<organism evidence="1 2">
    <name type="scientific">Pisum sativum</name>
    <name type="common">Garden pea</name>
    <name type="synonym">Lathyrus oleraceus</name>
    <dbReference type="NCBI Taxonomy" id="3888"/>
    <lineage>
        <taxon>Eukaryota</taxon>
        <taxon>Viridiplantae</taxon>
        <taxon>Streptophyta</taxon>
        <taxon>Embryophyta</taxon>
        <taxon>Tracheophyta</taxon>
        <taxon>Spermatophyta</taxon>
        <taxon>Magnoliopsida</taxon>
        <taxon>eudicotyledons</taxon>
        <taxon>Gunneridae</taxon>
        <taxon>Pentapetalae</taxon>
        <taxon>rosids</taxon>
        <taxon>fabids</taxon>
        <taxon>Fabales</taxon>
        <taxon>Fabaceae</taxon>
        <taxon>Papilionoideae</taxon>
        <taxon>50 kb inversion clade</taxon>
        <taxon>NPAAA clade</taxon>
        <taxon>Hologalegina</taxon>
        <taxon>IRL clade</taxon>
        <taxon>Fabeae</taxon>
        <taxon>Lathyrus</taxon>
    </lineage>
</organism>
<dbReference type="EMBL" id="JAMSHJ010000005">
    <property type="protein sequence ID" value="KAI5411522.1"/>
    <property type="molecule type" value="Genomic_DNA"/>
</dbReference>
<accession>A0A9D4X0T8</accession>
<gene>
    <name evidence="1" type="ORF">KIW84_056553</name>
</gene>
<reference evidence="1 2" key="1">
    <citation type="journal article" date="2022" name="Nat. Genet.">
        <title>Improved pea reference genome and pan-genome highlight genomic features and evolutionary characteristics.</title>
        <authorList>
            <person name="Yang T."/>
            <person name="Liu R."/>
            <person name="Luo Y."/>
            <person name="Hu S."/>
            <person name="Wang D."/>
            <person name="Wang C."/>
            <person name="Pandey M.K."/>
            <person name="Ge S."/>
            <person name="Xu Q."/>
            <person name="Li N."/>
            <person name="Li G."/>
            <person name="Huang Y."/>
            <person name="Saxena R.K."/>
            <person name="Ji Y."/>
            <person name="Li M."/>
            <person name="Yan X."/>
            <person name="He Y."/>
            <person name="Liu Y."/>
            <person name="Wang X."/>
            <person name="Xiang C."/>
            <person name="Varshney R.K."/>
            <person name="Ding H."/>
            <person name="Gao S."/>
            <person name="Zong X."/>
        </authorList>
    </citation>
    <scope>NUCLEOTIDE SEQUENCE [LARGE SCALE GENOMIC DNA]</scope>
    <source>
        <strain evidence="1 2">cv. Zhongwan 6</strain>
    </source>
</reference>
<proteinExistence type="predicted"/>
<name>A0A9D4X0T8_PEA</name>
<dbReference type="Proteomes" id="UP001058974">
    <property type="component" value="Chromosome 5"/>
</dbReference>
<comment type="caution">
    <text evidence="1">The sequence shown here is derived from an EMBL/GenBank/DDBJ whole genome shotgun (WGS) entry which is preliminary data.</text>
</comment>
<dbReference type="AlphaFoldDB" id="A0A9D4X0T8"/>
<evidence type="ECO:0000313" key="2">
    <source>
        <dbReference type="Proteomes" id="UP001058974"/>
    </source>
</evidence>